<evidence type="ECO:0000259" key="10">
    <source>
        <dbReference type="Pfam" id="PF01490"/>
    </source>
</evidence>
<feature type="transmembrane region" description="Helical" evidence="9">
    <location>
        <begin position="285"/>
        <end position="309"/>
    </location>
</feature>
<keyword evidence="5" id="KW-0532">Neurotransmitter transport</keyword>
<keyword evidence="6 9" id="KW-1133">Transmembrane helix</keyword>
<feature type="transmembrane region" description="Helical" evidence="9">
    <location>
        <begin position="391"/>
        <end position="419"/>
    </location>
</feature>
<keyword evidence="12" id="KW-1185">Reference proteome</keyword>
<keyword evidence="3" id="KW-0813">Transport</keyword>
<gene>
    <name evidence="11" type="ORF">NEMVEDRAFT_v1g214632</name>
</gene>
<evidence type="ECO:0000256" key="6">
    <source>
        <dbReference type="ARBA" id="ARBA00022989"/>
    </source>
</evidence>
<evidence type="ECO:0000256" key="8">
    <source>
        <dbReference type="ARBA" id="ARBA00023329"/>
    </source>
</evidence>
<dbReference type="PhylomeDB" id="A7SMQ8"/>
<evidence type="ECO:0000256" key="5">
    <source>
        <dbReference type="ARBA" id="ARBA00022775"/>
    </source>
</evidence>
<evidence type="ECO:0000256" key="7">
    <source>
        <dbReference type="ARBA" id="ARBA00023136"/>
    </source>
</evidence>
<dbReference type="Proteomes" id="UP000001593">
    <property type="component" value="Unassembled WGS sequence"/>
</dbReference>
<evidence type="ECO:0000256" key="4">
    <source>
        <dbReference type="ARBA" id="ARBA00022692"/>
    </source>
</evidence>
<feature type="transmembrane region" description="Helical" evidence="9">
    <location>
        <begin position="336"/>
        <end position="353"/>
    </location>
</feature>
<evidence type="ECO:0000313" key="11">
    <source>
        <dbReference type="EMBL" id="EDO35031.1"/>
    </source>
</evidence>
<comment type="subcellular location">
    <subcellularLocation>
        <location evidence="1">Cytoplasmic vesicle membrane</location>
        <topology evidence="1">Multi-pass membrane protein</topology>
    </subcellularLocation>
</comment>
<evidence type="ECO:0000256" key="2">
    <source>
        <dbReference type="ARBA" id="ARBA00008066"/>
    </source>
</evidence>
<dbReference type="GO" id="GO:0030659">
    <property type="term" value="C:cytoplasmic vesicle membrane"/>
    <property type="evidence" value="ECO:0007669"/>
    <property type="project" value="UniProtKB-SubCell"/>
</dbReference>
<dbReference type="FunCoup" id="A7SMQ8">
    <property type="interactions" value="33"/>
</dbReference>
<proteinExistence type="inferred from homology"/>
<dbReference type="AlphaFoldDB" id="A7SMQ8"/>
<dbReference type="OrthoDB" id="6021076at2759"/>
<feature type="transmembrane region" description="Helical" evidence="9">
    <location>
        <begin position="170"/>
        <end position="191"/>
    </location>
</feature>
<keyword evidence="7 9" id="KW-0472">Membrane</keyword>
<dbReference type="PANTHER" id="PTHR22950">
    <property type="entry name" value="AMINO ACID TRANSPORTER"/>
    <property type="match status" value="1"/>
</dbReference>
<keyword evidence="4 9" id="KW-0812">Transmembrane</keyword>
<evidence type="ECO:0000256" key="1">
    <source>
        <dbReference type="ARBA" id="ARBA00004439"/>
    </source>
</evidence>
<feature type="transmembrane region" description="Helical" evidence="9">
    <location>
        <begin position="145"/>
        <end position="163"/>
    </location>
</feature>
<dbReference type="InParanoid" id="A7SMQ8"/>
<sequence>MDEGDQVPLLVKAKSIEEIHKEENETHSFQAFFNIFNANMGTGILAMPYVIRLTGYWGVAIVILVALLGNYTGKILIHCLHENTPEGHFNKFTYADLGEAFWPKYGRLMVHITNFFEQFSHCTLFLIMCGTVMHHTFPDSGISESLWICIVSFAVVPCAFVRTMKHISHISILTVIVSMGSSTCVLGYSLYHHDDWKTHNLTSFNFRHMSIAMGIVTVTFSSTAYLPAIERSMKYPAEFNAMMNFTYTLVTIIKYNYGILVYFAFGKHTEQLMTLSLPLGPFRTALDFLVIITALLFYVVPMFTLYDIFENQLDIPLLRKVGDQPLKCYNGCTPKLVFRFVFVVLSMVVAIFVPHFGLLMAFVGGFTGSILVYIFPCMFHVKLHHKTLPWYYIALDVAIIVFGAVACLCGVVFSGIQIAKEYDFYKMWGIEPDTD</sequence>
<feature type="transmembrane region" description="Helical" evidence="9">
    <location>
        <begin position="49"/>
        <end position="68"/>
    </location>
</feature>
<dbReference type="OMA" id="FNANMGT"/>
<evidence type="ECO:0000313" key="12">
    <source>
        <dbReference type="Proteomes" id="UP000001593"/>
    </source>
</evidence>
<feature type="transmembrane region" description="Helical" evidence="9">
    <location>
        <begin position="115"/>
        <end position="133"/>
    </location>
</feature>
<dbReference type="STRING" id="45351.A7SMQ8"/>
<dbReference type="InterPro" id="IPR013057">
    <property type="entry name" value="AA_transpt_TM"/>
</dbReference>
<protein>
    <recommendedName>
        <fullName evidence="10">Amino acid transporter transmembrane domain-containing protein</fullName>
    </recommendedName>
</protein>
<dbReference type="EMBL" id="DS469711">
    <property type="protein sequence ID" value="EDO35031.1"/>
    <property type="molecule type" value="Genomic_DNA"/>
</dbReference>
<dbReference type="PANTHER" id="PTHR22950:SF689">
    <property type="entry name" value="VESICULAR INHIBITORY AMINO ACID TRANSPORTER"/>
    <property type="match status" value="1"/>
</dbReference>
<evidence type="ECO:0000256" key="9">
    <source>
        <dbReference type="SAM" id="Phobius"/>
    </source>
</evidence>
<name>A7SMQ8_NEMVE</name>
<organism evidence="11 12">
    <name type="scientific">Nematostella vectensis</name>
    <name type="common">Starlet sea anemone</name>
    <dbReference type="NCBI Taxonomy" id="45351"/>
    <lineage>
        <taxon>Eukaryota</taxon>
        <taxon>Metazoa</taxon>
        <taxon>Cnidaria</taxon>
        <taxon>Anthozoa</taxon>
        <taxon>Hexacorallia</taxon>
        <taxon>Actiniaria</taxon>
        <taxon>Edwardsiidae</taxon>
        <taxon>Nematostella</taxon>
    </lineage>
</organism>
<keyword evidence="8" id="KW-0968">Cytoplasmic vesicle</keyword>
<dbReference type="eggNOG" id="KOG4303">
    <property type="taxonomic scope" value="Eukaryota"/>
</dbReference>
<feature type="domain" description="Amino acid transporter transmembrane" evidence="10">
    <location>
        <begin position="29"/>
        <end position="413"/>
    </location>
</feature>
<evidence type="ECO:0000256" key="3">
    <source>
        <dbReference type="ARBA" id="ARBA00022448"/>
    </source>
</evidence>
<dbReference type="HOGENOM" id="CLU_036432_0_0_1"/>
<feature type="transmembrane region" description="Helical" evidence="9">
    <location>
        <begin position="359"/>
        <end position="379"/>
    </location>
</feature>
<feature type="transmembrane region" description="Helical" evidence="9">
    <location>
        <begin position="241"/>
        <end position="265"/>
    </location>
</feature>
<reference evidence="11 12" key="1">
    <citation type="journal article" date="2007" name="Science">
        <title>Sea anemone genome reveals ancestral eumetazoan gene repertoire and genomic organization.</title>
        <authorList>
            <person name="Putnam N.H."/>
            <person name="Srivastava M."/>
            <person name="Hellsten U."/>
            <person name="Dirks B."/>
            <person name="Chapman J."/>
            <person name="Salamov A."/>
            <person name="Terry A."/>
            <person name="Shapiro H."/>
            <person name="Lindquist E."/>
            <person name="Kapitonov V.V."/>
            <person name="Jurka J."/>
            <person name="Genikhovich G."/>
            <person name="Grigoriev I.V."/>
            <person name="Lucas S.M."/>
            <person name="Steele R.E."/>
            <person name="Finnerty J.R."/>
            <person name="Technau U."/>
            <person name="Martindale M.Q."/>
            <person name="Rokhsar D.S."/>
        </authorList>
    </citation>
    <scope>NUCLEOTIDE SEQUENCE [LARGE SCALE GENOMIC DNA]</scope>
    <source>
        <strain evidence="12">CH2 X CH6</strain>
    </source>
</reference>
<dbReference type="Pfam" id="PF01490">
    <property type="entry name" value="Aa_trans"/>
    <property type="match status" value="1"/>
</dbReference>
<dbReference type="GO" id="GO:0006836">
    <property type="term" value="P:neurotransmitter transport"/>
    <property type="evidence" value="ECO:0007669"/>
    <property type="project" value="UniProtKB-KW"/>
</dbReference>
<accession>A7SMQ8</accession>
<feature type="transmembrane region" description="Helical" evidence="9">
    <location>
        <begin position="211"/>
        <end position="229"/>
    </location>
</feature>
<comment type="similarity">
    <text evidence="2">Belongs to the amino acid/polyamine transporter 2 family.</text>
</comment>